<proteinExistence type="predicted"/>
<evidence type="ECO:0000313" key="2">
    <source>
        <dbReference type="Proteomes" id="UP000027138"/>
    </source>
</evidence>
<sequence length="52" mass="5957">MEAFTYTRTKKHDEMTISDRRAELVTDNYATSLELVTSSQASPGERLTIDEF</sequence>
<keyword evidence="2" id="KW-1185">Reference proteome</keyword>
<gene>
    <name evidence="1" type="ORF">JCGZ_10361</name>
</gene>
<reference evidence="1 2" key="1">
    <citation type="journal article" date="2014" name="PLoS ONE">
        <title>Global Analysis of Gene Expression Profiles in Physic Nut (Jatropha curcas L.) Seedlings Exposed to Salt Stress.</title>
        <authorList>
            <person name="Zhang L."/>
            <person name="Zhang C."/>
            <person name="Wu P."/>
            <person name="Chen Y."/>
            <person name="Li M."/>
            <person name="Jiang H."/>
            <person name="Wu G."/>
        </authorList>
    </citation>
    <scope>NUCLEOTIDE SEQUENCE [LARGE SCALE GENOMIC DNA]</scope>
    <source>
        <strain evidence="2">cv. GZQX0401</strain>
        <tissue evidence="1">Young leaves</tissue>
    </source>
</reference>
<accession>A0A067KGY4</accession>
<name>A0A067KGY4_JATCU</name>
<dbReference type="AlphaFoldDB" id="A0A067KGY4"/>
<dbReference type="EMBL" id="KK914488">
    <property type="protein sequence ID" value="KDP35377.1"/>
    <property type="molecule type" value="Genomic_DNA"/>
</dbReference>
<organism evidence="1 2">
    <name type="scientific">Jatropha curcas</name>
    <name type="common">Barbados nut</name>
    <dbReference type="NCBI Taxonomy" id="180498"/>
    <lineage>
        <taxon>Eukaryota</taxon>
        <taxon>Viridiplantae</taxon>
        <taxon>Streptophyta</taxon>
        <taxon>Embryophyta</taxon>
        <taxon>Tracheophyta</taxon>
        <taxon>Spermatophyta</taxon>
        <taxon>Magnoliopsida</taxon>
        <taxon>eudicotyledons</taxon>
        <taxon>Gunneridae</taxon>
        <taxon>Pentapetalae</taxon>
        <taxon>rosids</taxon>
        <taxon>fabids</taxon>
        <taxon>Malpighiales</taxon>
        <taxon>Euphorbiaceae</taxon>
        <taxon>Crotonoideae</taxon>
        <taxon>Jatropheae</taxon>
        <taxon>Jatropha</taxon>
    </lineage>
</organism>
<protein>
    <submittedName>
        <fullName evidence="1">Uncharacterized protein</fullName>
    </submittedName>
</protein>
<dbReference type="Proteomes" id="UP000027138">
    <property type="component" value="Unassembled WGS sequence"/>
</dbReference>
<evidence type="ECO:0000313" key="1">
    <source>
        <dbReference type="EMBL" id="KDP35377.1"/>
    </source>
</evidence>